<evidence type="ECO:0000313" key="4">
    <source>
        <dbReference type="EMBL" id="MFC0672706.1"/>
    </source>
</evidence>
<evidence type="ECO:0000313" key="5">
    <source>
        <dbReference type="Proteomes" id="UP001589793"/>
    </source>
</evidence>
<dbReference type="Proteomes" id="UP001589793">
    <property type="component" value="Unassembled WGS sequence"/>
</dbReference>
<dbReference type="PANTHER" id="PTHR30536:SF5">
    <property type="entry name" value="ALTRONATE DEHYDRATASE"/>
    <property type="match status" value="1"/>
</dbReference>
<name>A0ABV6R7E2_9MICO</name>
<dbReference type="SMART" id="SM00858">
    <property type="entry name" value="SAF"/>
    <property type="match status" value="1"/>
</dbReference>
<organism evidence="4 5">
    <name type="scientific">Brachybacterium hainanense</name>
    <dbReference type="NCBI Taxonomy" id="1541174"/>
    <lineage>
        <taxon>Bacteria</taxon>
        <taxon>Bacillati</taxon>
        <taxon>Actinomycetota</taxon>
        <taxon>Actinomycetes</taxon>
        <taxon>Micrococcales</taxon>
        <taxon>Dermabacteraceae</taxon>
        <taxon>Brachybacterium</taxon>
    </lineage>
</organism>
<dbReference type="Pfam" id="PF04295">
    <property type="entry name" value="GD_AH_second"/>
    <property type="match status" value="1"/>
</dbReference>
<evidence type="ECO:0000256" key="2">
    <source>
        <dbReference type="ARBA" id="ARBA00023239"/>
    </source>
</evidence>
<dbReference type="Gene3D" id="2.30.130.110">
    <property type="match status" value="1"/>
</dbReference>
<dbReference type="InterPro" id="IPR007392">
    <property type="entry name" value="GD_AH_second"/>
</dbReference>
<dbReference type="Pfam" id="PF20629">
    <property type="entry name" value="GD_AH_C"/>
    <property type="match status" value="1"/>
</dbReference>
<proteinExistence type="inferred from homology"/>
<dbReference type="Pfam" id="PF08666">
    <property type="entry name" value="SAF"/>
    <property type="match status" value="1"/>
</dbReference>
<comment type="similarity">
    <text evidence="1">Belongs to the UxaA family.</text>
</comment>
<evidence type="ECO:0000256" key="1">
    <source>
        <dbReference type="ARBA" id="ARBA00010986"/>
    </source>
</evidence>
<keyword evidence="4" id="KW-0378">Hydrolase</keyword>
<reference evidence="4 5" key="1">
    <citation type="submission" date="2024-09" db="EMBL/GenBank/DDBJ databases">
        <authorList>
            <person name="Sun Q."/>
            <person name="Mori K."/>
        </authorList>
    </citation>
    <scope>NUCLEOTIDE SEQUENCE [LARGE SCALE GENOMIC DNA]</scope>
    <source>
        <strain evidence="4 5">CICC 10874</strain>
    </source>
</reference>
<sequence length="517" mass="54175">MSAEQIAALRLLHDGDDVAIALRDVAAGEELPVGGRSVRVAVDVPRGHKVAVRPRAVGESLGKYGHVIGTATAPIAPGDHVHSHNLEFSAHAATSAAEAGSSRPWSPPALPERRTFRGIRRGDGRVATRNHIAIVASVNCSATVVRAIADRVERAGILPDTVDGVLPLAHDLGCGMAPTGDGMDILRRTILGYADHPNVGGVLAIGLGCEVNQMEQLFAEFETGPNKPARDLPMVRMTIQGTGGTRATIEAGIAAIEQMLPQVADVTREDVPVSELVLGLNCGGSDGWSGITANPALGYASDLIVAQGGTSVLAETPEIYGAEDLLVVRAKNPEVAQDLLDVIAWWEKYTETTGASMDNNPSPGNKEGGITTILEKSLGAVAKGGHAPLAAVYRYAEKIGTRGFGFMDTPGYDPVSVTGLVAGGANLICFTTGRGSALGSRPAPTLKVATNSDLFRRMTDDMDIDAGEMVEHDVSIEEKGLEIYHALLDLASGRKSASEELGYGLEEFIPWHIGAVM</sequence>
<keyword evidence="2" id="KW-0456">Lyase</keyword>
<keyword evidence="5" id="KW-1185">Reference proteome</keyword>
<dbReference type="InterPro" id="IPR013974">
    <property type="entry name" value="SAF"/>
</dbReference>
<dbReference type="CDD" id="cd11613">
    <property type="entry name" value="SAF_AH_GD"/>
    <property type="match status" value="1"/>
</dbReference>
<dbReference type="GO" id="GO:0016787">
    <property type="term" value="F:hydrolase activity"/>
    <property type="evidence" value="ECO:0007669"/>
    <property type="project" value="UniProtKB-KW"/>
</dbReference>
<evidence type="ECO:0000259" key="3">
    <source>
        <dbReference type="SMART" id="SM00858"/>
    </source>
</evidence>
<feature type="domain" description="SAF" evidence="3">
    <location>
        <begin position="16"/>
        <end position="87"/>
    </location>
</feature>
<dbReference type="PANTHER" id="PTHR30536">
    <property type="entry name" value="ALTRONATE/GALACTARATE DEHYDRATASE"/>
    <property type="match status" value="1"/>
</dbReference>
<dbReference type="RefSeq" id="WP_376977709.1">
    <property type="nucleotide sequence ID" value="NZ_JBHLSV010000002.1"/>
</dbReference>
<dbReference type="InterPro" id="IPR044144">
    <property type="entry name" value="SAF_UxaA/GarD"/>
</dbReference>
<dbReference type="InterPro" id="IPR052172">
    <property type="entry name" value="UxaA_altronate/galactarate_dh"/>
</dbReference>
<accession>A0ABV6R7E2</accession>
<dbReference type="InterPro" id="IPR048332">
    <property type="entry name" value="GD_AH_C"/>
</dbReference>
<protein>
    <submittedName>
        <fullName evidence="4">UxaA family hydrolase</fullName>
    </submittedName>
</protein>
<gene>
    <name evidence="4" type="ORF">ACFFF6_01915</name>
</gene>
<comment type="caution">
    <text evidence="4">The sequence shown here is derived from an EMBL/GenBank/DDBJ whole genome shotgun (WGS) entry which is preliminary data.</text>
</comment>
<dbReference type="EMBL" id="JBHLSV010000002">
    <property type="protein sequence ID" value="MFC0672706.1"/>
    <property type="molecule type" value="Genomic_DNA"/>
</dbReference>